<dbReference type="AlphaFoldDB" id="A0AAQ3KRJ8"/>
<accession>A0AAQ3KRJ8</accession>
<feature type="region of interest" description="Disordered" evidence="1">
    <location>
        <begin position="216"/>
        <end position="249"/>
    </location>
</feature>
<evidence type="ECO:0000259" key="2">
    <source>
        <dbReference type="Pfam" id="PF12776"/>
    </source>
</evidence>
<sequence length="348" mass="39390">MPDSSIIPISDAASPMISLTRSIMSKRGMNESESESSKKEGREYWNQHMDDVLLDAFLHQYQIGNKVNGTFTTQAYKNILAEVNLKLEKNLTKSNIQNRWKTLKTNFSNCYDLFKTGLSGFTWNPTNKMFTAEPEVWERLIEAHPKAKDWMNKPIENYDKMVILYGKDRATGEHAKTPKEMRQRRSSEVHEELMDNIDGMDNLVDRNEVTLENVDSASTGDMDDENGQEVHSHTPAASTSKGKKHKISKEDSLISSITNATQGMVGALERGTDSLDRAFSRAFPSLPIPEGDVYKLLEDLQIGPKYLMDAFFFLVEHPEKLKAILACPMEMRKTMIMRGAFGPNAPIN</sequence>
<dbReference type="PANTHER" id="PTHR46929:SF13">
    <property type="entry name" value="MYB_SANT-LIKE DNA-BINDING DOMAIN PROTEIN"/>
    <property type="match status" value="1"/>
</dbReference>
<feature type="domain" description="Myb/SANT-like" evidence="2">
    <location>
        <begin position="44"/>
        <end position="139"/>
    </location>
</feature>
<dbReference type="EMBL" id="CP136895">
    <property type="protein sequence ID" value="WOL11798.1"/>
    <property type="molecule type" value="Genomic_DNA"/>
</dbReference>
<proteinExistence type="predicted"/>
<evidence type="ECO:0000256" key="1">
    <source>
        <dbReference type="SAM" id="MobiDB-lite"/>
    </source>
</evidence>
<dbReference type="Proteomes" id="UP001327560">
    <property type="component" value="Chromosome 6"/>
</dbReference>
<reference evidence="3 4" key="1">
    <citation type="submission" date="2023-10" db="EMBL/GenBank/DDBJ databases">
        <title>Chromosome-scale genome assembly provides insights into flower coloration mechanisms of Canna indica.</title>
        <authorList>
            <person name="Li C."/>
        </authorList>
    </citation>
    <scope>NUCLEOTIDE SEQUENCE [LARGE SCALE GENOMIC DNA]</scope>
    <source>
        <tissue evidence="3">Flower</tissue>
    </source>
</reference>
<evidence type="ECO:0000313" key="4">
    <source>
        <dbReference type="Proteomes" id="UP001327560"/>
    </source>
</evidence>
<dbReference type="PANTHER" id="PTHR46929">
    <property type="entry name" value="EXPRESSED PROTEIN"/>
    <property type="match status" value="1"/>
</dbReference>
<evidence type="ECO:0000313" key="3">
    <source>
        <dbReference type="EMBL" id="WOL11798.1"/>
    </source>
</evidence>
<keyword evidence="4" id="KW-1185">Reference proteome</keyword>
<dbReference type="InterPro" id="IPR024752">
    <property type="entry name" value="Myb/SANT-like_dom"/>
</dbReference>
<gene>
    <name evidence="3" type="ORF">Cni_G20562</name>
</gene>
<organism evidence="3 4">
    <name type="scientific">Canna indica</name>
    <name type="common">Indian-shot</name>
    <dbReference type="NCBI Taxonomy" id="4628"/>
    <lineage>
        <taxon>Eukaryota</taxon>
        <taxon>Viridiplantae</taxon>
        <taxon>Streptophyta</taxon>
        <taxon>Embryophyta</taxon>
        <taxon>Tracheophyta</taxon>
        <taxon>Spermatophyta</taxon>
        <taxon>Magnoliopsida</taxon>
        <taxon>Liliopsida</taxon>
        <taxon>Zingiberales</taxon>
        <taxon>Cannaceae</taxon>
        <taxon>Canna</taxon>
    </lineage>
</organism>
<name>A0AAQ3KRJ8_9LILI</name>
<dbReference type="Pfam" id="PF12776">
    <property type="entry name" value="Myb_DNA-bind_3"/>
    <property type="match status" value="1"/>
</dbReference>
<protein>
    <recommendedName>
        <fullName evidence="2">Myb/SANT-like domain-containing protein</fullName>
    </recommendedName>
</protein>